<sequence length="217" mass="23138">MLTQHYTSPSVSLSPSFGLGRASTCGGAEYGASSPPGLSLPRRDYLGNGTFASGWSSNSSGAAPRKRISAARVWGPPPQVMYHQLSPSPNPAATMQSPPRRLGRSRVVQSANRDYTSTPPPPAHSEHLLREPVVTVSSPPPSPPKSSYRYQDPPSSQTTISAVQAVAPQPLLPRDDIDKIVAITLLNRALVGRRGVYPRPKGLQPKSCLSRVVSVEV</sequence>
<feature type="region of interest" description="Disordered" evidence="1">
    <location>
        <begin position="24"/>
        <end position="63"/>
    </location>
</feature>
<name>A0A0D7AE76_9AGAR</name>
<evidence type="ECO:0000256" key="1">
    <source>
        <dbReference type="SAM" id="MobiDB-lite"/>
    </source>
</evidence>
<keyword evidence="3" id="KW-1185">Reference proteome</keyword>
<feature type="region of interest" description="Disordered" evidence="1">
    <location>
        <begin position="79"/>
        <end position="156"/>
    </location>
</feature>
<evidence type="ECO:0000313" key="2">
    <source>
        <dbReference type="EMBL" id="KIY48171.1"/>
    </source>
</evidence>
<proteinExistence type="predicted"/>
<organism evidence="2 3">
    <name type="scientific">Fistulina hepatica ATCC 64428</name>
    <dbReference type="NCBI Taxonomy" id="1128425"/>
    <lineage>
        <taxon>Eukaryota</taxon>
        <taxon>Fungi</taxon>
        <taxon>Dikarya</taxon>
        <taxon>Basidiomycota</taxon>
        <taxon>Agaricomycotina</taxon>
        <taxon>Agaricomycetes</taxon>
        <taxon>Agaricomycetidae</taxon>
        <taxon>Agaricales</taxon>
        <taxon>Fistulinaceae</taxon>
        <taxon>Fistulina</taxon>
    </lineage>
</organism>
<dbReference type="EMBL" id="KN881851">
    <property type="protein sequence ID" value="KIY48171.1"/>
    <property type="molecule type" value="Genomic_DNA"/>
</dbReference>
<dbReference type="AlphaFoldDB" id="A0A0D7AE76"/>
<reference evidence="2 3" key="1">
    <citation type="journal article" date="2015" name="Fungal Genet. Biol.">
        <title>Evolution of novel wood decay mechanisms in Agaricales revealed by the genome sequences of Fistulina hepatica and Cylindrobasidium torrendii.</title>
        <authorList>
            <person name="Floudas D."/>
            <person name="Held B.W."/>
            <person name="Riley R."/>
            <person name="Nagy L.G."/>
            <person name="Koehler G."/>
            <person name="Ransdell A.S."/>
            <person name="Younus H."/>
            <person name="Chow J."/>
            <person name="Chiniquy J."/>
            <person name="Lipzen A."/>
            <person name="Tritt A."/>
            <person name="Sun H."/>
            <person name="Haridas S."/>
            <person name="LaButti K."/>
            <person name="Ohm R.A."/>
            <person name="Kues U."/>
            <person name="Blanchette R.A."/>
            <person name="Grigoriev I.V."/>
            <person name="Minto R.E."/>
            <person name="Hibbett D.S."/>
        </authorList>
    </citation>
    <scope>NUCLEOTIDE SEQUENCE [LARGE SCALE GENOMIC DNA]</scope>
    <source>
        <strain evidence="2 3">ATCC 64428</strain>
    </source>
</reference>
<feature type="compositionally biased region" description="Polar residues" evidence="1">
    <location>
        <begin position="85"/>
        <end position="97"/>
    </location>
</feature>
<evidence type="ECO:0000313" key="3">
    <source>
        <dbReference type="Proteomes" id="UP000054144"/>
    </source>
</evidence>
<accession>A0A0D7AE76</accession>
<feature type="compositionally biased region" description="Low complexity" evidence="1">
    <location>
        <begin position="49"/>
        <end position="63"/>
    </location>
</feature>
<protein>
    <submittedName>
        <fullName evidence="2">Uncharacterized protein</fullName>
    </submittedName>
</protein>
<dbReference type="Proteomes" id="UP000054144">
    <property type="component" value="Unassembled WGS sequence"/>
</dbReference>
<feature type="compositionally biased region" description="Polar residues" evidence="1">
    <location>
        <begin position="107"/>
        <end position="117"/>
    </location>
</feature>
<gene>
    <name evidence="2" type="ORF">FISHEDRAFT_73739</name>
</gene>